<keyword evidence="4" id="KW-1185">Reference proteome</keyword>
<dbReference type="GO" id="GO:0006307">
    <property type="term" value="P:DNA alkylation repair"/>
    <property type="evidence" value="ECO:0007669"/>
    <property type="project" value="TreeGrafter"/>
</dbReference>
<dbReference type="Proteomes" id="UP000256269">
    <property type="component" value="Unassembled WGS sequence"/>
</dbReference>
<keyword evidence="1" id="KW-0227">DNA damage</keyword>
<dbReference type="Gene3D" id="1.10.1670.40">
    <property type="match status" value="1"/>
</dbReference>
<sequence length="84" mass="8881">MADGEVDLGAGGDWVRVRAQLAALPGIEAPTVEAIAKRALGDPDAFSAADPVVRRAARKLGLTALPTHSAAWRPWRAYAVQYLS</sequence>
<dbReference type="GO" id="GO:0043916">
    <property type="term" value="F:DNA-7-methylguanine glycosylase activity"/>
    <property type="evidence" value="ECO:0007669"/>
    <property type="project" value="TreeGrafter"/>
</dbReference>
<dbReference type="GO" id="GO:0032993">
    <property type="term" value="C:protein-DNA complex"/>
    <property type="evidence" value="ECO:0007669"/>
    <property type="project" value="TreeGrafter"/>
</dbReference>
<dbReference type="GO" id="GO:0006285">
    <property type="term" value="P:base-excision repair, AP site formation"/>
    <property type="evidence" value="ECO:0007669"/>
    <property type="project" value="TreeGrafter"/>
</dbReference>
<dbReference type="PANTHER" id="PTHR43003:SF13">
    <property type="entry name" value="DNA-3-METHYLADENINE GLYCOSYLASE 2"/>
    <property type="match status" value="1"/>
</dbReference>
<evidence type="ECO:0000313" key="4">
    <source>
        <dbReference type="Proteomes" id="UP000256269"/>
    </source>
</evidence>
<dbReference type="GO" id="GO:0005737">
    <property type="term" value="C:cytoplasm"/>
    <property type="evidence" value="ECO:0007669"/>
    <property type="project" value="TreeGrafter"/>
</dbReference>
<evidence type="ECO:0000256" key="1">
    <source>
        <dbReference type="ARBA" id="ARBA00022763"/>
    </source>
</evidence>
<dbReference type="GO" id="GO:0008725">
    <property type="term" value="F:DNA-3-methyladenine glycosylase activity"/>
    <property type="evidence" value="ECO:0007669"/>
    <property type="project" value="TreeGrafter"/>
</dbReference>
<dbReference type="InterPro" id="IPR051912">
    <property type="entry name" value="Alkylbase_DNA_Glycosylase/TA"/>
</dbReference>
<dbReference type="SUPFAM" id="SSF48150">
    <property type="entry name" value="DNA-glycosylase"/>
    <property type="match status" value="1"/>
</dbReference>
<comment type="caution">
    <text evidence="3">The sequence shown here is derived from an EMBL/GenBank/DDBJ whole genome shotgun (WGS) entry which is preliminary data.</text>
</comment>
<dbReference type="PANTHER" id="PTHR43003">
    <property type="entry name" value="DNA-3-METHYLADENINE GLYCOSYLASE"/>
    <property type="match status" value="1"/>
</dbReference>
<gene>
    <name evidence="3" type="ORF">BCF44_107202</name>
</gene>
<evidence type="ECO:0000256" key="2">
    <source>
        <dbReference type="ARBA" id="ARBA00023204"/>
    </source>
</evidence>
<reference evidence="3 4" key="1">
    <citation type="submission" date="2018-08" db="EMBL/GenBank/DDBJ databases">
        <title>Genomic Encyclopedia of Archaeal and Bacterial Type Strains, Phase II (KMG-II): from individual species to whole genera.</title>
        <authorList>
            <person name="Goeker M."/>
        </authorList>
    </citation>
    <scope>NUCLEOTIDE SEQUENCE [LARGE SCALE GENOMIC DNA]</scope>
    <source>
        <strain evidence="3 4">DSM 45791</strain>
    </source>
</reference>
<name>A0A3E0HHV4_9PSEU</name>
<dbReference type="GO" id="GO:0032131">
    <property type="term" value="F:alkylated DNA binding"/>
    <property type="evidence" value="ECO:0007669"/>
    <property type="project" value="TreeGrafter"/>
</dbReference>
<evidence type="ECO:0000313" key="3">
    <source>
        <dbReference type="EMBL" id="REH46069.1"/>
    </source>
</evidence>
<organism evidence="3 4">
    <name type="scientific">Kutzneria buriramensis</name>
    <dbReference type="NCBI Taxonomy" id="1045776"/>
    <lineage>
        <taxon>Bacteria</taxon>
        <taxon>Bacillati</taxon>
        <taxon>Actinomycetota</taxon>
        <taxon>Actinomycetes</taxon>
        <taxon>Pseudonocardiales</taxon>
        <taxon>Pseudonocardiaceae</taxon>
        <taxon>Kutzneria</taxon>
    </lineage>
</organism>
<dbReference type="InterPro" id="IPR011257">
    <property type="entry name" value="DNA_glycosylase"/>
</dbReference>
<dbReference type="AlphaFoldDB" id="A0A3E0HHV4"/>
<keyword evidence="2" id="KW-0234">DNA repair</keyword>
<accession>A0A3E0HHV4</accession>
<protein>
    <submittedName>
        <fullName evidence="3">AraC family transcriptional regulator of adaptative response / DNA-3-methyladenine glycosylase II</fullName>
    </submittedName>
</protein>
<proteinExistence type="predicted"/>
<dbReference type="EMBL" id="QUNO01000007">
    <property type="protein sequence ID" value="REH46069.1"/>
    <property type="molecule type" value="Genomic_DNA"/>
</dbReference>
<dbReference type="RefSeq" id="WP_211353147.1">
    <property type="nucleotide sequence ID" value="NZ_CP144375.1"/>
</dbReference>